<keyword evidence="2 3" id="KW-0717">Septation</keyword>
<dbReference type="Pfam" id="PF06005">
    <property type="entry name" value="ZapB"/>
    <property type="match status" value="1"/>
</dbReference>
<dbReference type="GO" id="GO:0005737">
    <property type="term" value="C:cytoplasm"/>
    <property type="evidence" value="ECO:0007669"/>
    <property type="project" value="UniProtKB-SubCell"/>
</dbReference>
<dbReference type="GO" id="GO:0000917">
    <property type="term" value="P:division septum assembly"/>
    <property type="evidence" value="ECO:0007669"/>
    <property type="project" value="UniProtKB-KW"/>
</dbReference>
<organism evidence="4 6">
    <name type="scientific">Mannheimia granulomatis</name>
    <dbReference type="NCBI Taxonomy" id="85402"/>
    <lineage>
        <taxon>Bacteria</taxon>
        <taxon>Pseudomonadati</taxon>
        <taxon>Pseudomonadota</taxon>
        <taxon>Gammaproteobacteria</taxon>
        <taxon>Pasteurellales</taxon>
        <taxon>Pasteurellaceae</taxon>
        <taxon>Mannheimia</taxon>
    </lineage>
</organism>
<evidence type="ECO:0000256" key="2">
    <source>
        <dbReference type="ARBA" id="ARBA00023210"/>
    </source>
</evidence>
<evidence type="ECO:0000256" key="3">
    <source>
        <dbReference type="HAMAP-Rule" id="MF_01196"/>
    </source>
</evidence>
<comment type="subunit">
    <text evidence="3">Homodimer. The ends of the coiled-coil dimer bind to each other, forming polymers. Interacts with FtsZ.</text>
</comment>
<proteinExistence type="inferred from homology"/>
<dbReference type="Gene3D" id="1.20.5.340">
    <property type="match status" value="1"/>
</dbReference>
<sequence length="72" mass="8330">MSLSVLDQLEEKIKQAVETIQLLQLEVEELKGKNDAAKQENESLRAEHEQLKVEQQNFQDRLRSLLGQIDNV</sequence>
<dbReference type="AlphaFoldDB" id="A0A011MHG0"/>
<comment type="subcellular location">
    <subcellularLocation>
        <location evidence="3">Cytoplasm</location>
    </subcellularLocation>
    <text evidence="3">Localizes to the septum at mid-cell, in a FtsZ-like pattern.</text>
</comment>
<comment type="similarity">
    <text evidence="3">Belongs to the ZapB family.</text>
</comment>
<evidence type="ECO:0000313" key="4">
    <source>
        <dbReference type="EMBL" id="EXI61911.1"/>
    </source>
</evidence>
<gene>
    <name evidence="3" type="primary">zapB</name>
    <name evidence="5" type="ORF">A4G16_04305</name>
    <name evidence="4" type="ORF">AK33_07210</name>
</gene>
<name>A0A011MHG0_9PAST</name>
<dbReference type="Proteomes" id="UP000054123">
    <property type="component" value="Unassembled WGS sequence"/>
</dbReference>
<dbReference type="KEGG" id="mgra:A4G16_04305"/>
<keyword evidence="6" id="KW-1185">Reference proteome</keyword>
<dbReference type="PATRIC" id="fig|1450449.3.peg.1417"/>
<evidence type="ECO:0000313" key="5">
    <source>
        <dbReference type="EMBL" id="QIM66645.1"/>
    </source>
</evidence>
<comment type="function">
    <text evidence="3">Non-essential, abundant cell division factor that is required for proper Z-ring formation. It is recruited early to the divisome by direct interaction with FtsZ, stimulating Z-ring assembly and thereby promoting cell division earlier in the cell cycle. Its recruitment to the Z-ring requires functional FtsA or ZipA.</text>
</comment>
<reference evidence="4 6" key="1">
    <citation type="journal article" date="2014" name="Genome Announc.">
        <title>Genome Sequence of a Presumptive Mannheimia haemolytica Strain with an A1/A6-Cross-Reactive Serotype from a White-Tailed Deer (Odocoileus virginianus).</title>
        <authorList>
            <person name="Lawrence P.K."/>
            <person name="Bey R.F."/>
            <person name="Wiener B."/>
            <person name="Kittichotirat W."/>
            <person name="Bumgarner R.E."/>
        </authorList>
    </citation>
    <scope>NUCLEOTIDE SEQUENCE [LARGE SCALE GENOMIC DNA]</scope>
    <source>
        <strain evidence="4 6">PKL10</strain>
    </source>
</reference>
<evidence type="ECO:0000313" key="6">
    <source>
        <dbReference type="Proteomes" id="UP000054123"/>
    </source>
</evidence>
<dbReference type="InterPro" id="IPR009252">
    <property type="entry name" value="Cell_div_ZapB"/>
</dbReference>
<keyword evidence="3" id="KW-0963">Cytoplasm</keyword>
<feature type="coiled-coil region" evidence="3">
    <location>
        <begin position="6"/>
        <end position="68"/>
    </location>
</feature>
<dbReference type="OrthoDB" id="6554593at2"/>
<dbReference type="RefSeq" id="WP_027074587.1">
    <property type="nucleotide sequence ID" value="NZ_AVSP01000001.1"/>
</dbReference>
<keyword evidence="3" id="KW-0131">Cell cycle</keyword>
<dbReference type="EMBL" id="JANJ01000005">
    <property type="protein sequence ID" value="EXI61911.1"/>
    <property type="molecule type" value="Genomic_DNA"/>
</dbReference>
<evidence type="ECO:0000313" key="7">
    <source>
        <dbReference type="Proteomes" id="UP000501366"/>
    </source>
</evidence>
<keyword evidence="3 4" id="KW-0132">Cell division</keyword>
<dbReference type="Proteomes" id="UP000501366">
    <property type="component" value="Chromosome"/>
</dbReference>
<dbReference type="HAMAP" id="MF_01196">
    <property type="entry name" value="ZapB"/>
    <property type="match status" value="1"/>
</dbReference>
<dbReference type="STRING" id="1122190.GCA_000621105_00686"/>
<accession>A0A011MHG0</accession>
<dbReference type="EMBL" id="CP015030">
    <property type="protein sequence ID" value="QIM66645.1"/>
    <property type="molecule type" value="Genomic_DNA"/>
</dbReference>
<dbReference type="GO" id="GO:0043093">
    <property type="term" value="P:FtsZ-dependent cytokinesis"/>
    <property type="evidence" value="ECO:0007669"/>
    <property type="project" value="UniProtKB-UniRule"/>
</dbReference>
<protein>
    <recommendedName>
        <fullName evidence="3">Cell division protein ZapB</fullName>
    </recommendedName>
</protein>
<evidence type="ECO:0000256" key="1">
    <source>
        <dbReference type="ARBA" id="ARBA00023054"/>
    </source>
</evidence>
<keyword evidence="1 3" id="KW-0175">Coiled coil</keyword>
<reference evidence="5 7" key="2">
    <citation type="submission" date="2016-03" db="EMBL/GenBank/DDBJ databases">
        <authorList>
            <person name="Bojesen A.M."/>
            <person name="Planet P."/>
            <person name="Hansen M.J."/>
        </authorList>
    </citation>
    <scope>NUCLEOTIDE SEQUENCE [LARGE SCALE GENOMIC DNA]</scope>
    <source>
        <strain evidence="5 7">B 234/94</strain>
    </source>
</reference>